<reference evidence="1" key="2">
    <citation type="journal article" date="2023" name="BMC Genomics">
        <title>Pest status, molecular evolution, and epigenetic factors derived from the genome assembly of Frankliniella fusca, a thysanopteran phytovirus vector.</title>
        <authorList>
            <person name="Catto M.A."/>
            <person name="Labadie P.E."/>
            <person name="Jacobson A.L."/>
            <person name="Kennedy G.G."/>
            <person name="Srinivasan R."/>
            <person name="Hunt B.G."/>
        </authorList>
    </citation>
    <scope>NUCLEOTIDE SEQUENCE</scope>
    <source>
        <strain evidence="1">PL_HMW_Pooled</strain>
    </source>
</reference>
<dbReference type="EMBL" id="JAHWGI010001147">
    <property type="protein sequence ID" value="KAK3923598.1"/>
    <property type="molecule type" value="Genomic_DNA"/>
</dbReference>
<gene>
    <name evidence="1" type="ORF">KUF71_002006</name>
</gene>
<organism evidence="1 2">
    <name type="scientific">Frankliniella fusca</name>
    <dbReference type="NCBI Taxonomy" id="407009"/>
    <lineage>
        <taxon>Eukaryota</taxon>
        <taxon>Metazoa</taxon>
        <taxon>Ecdysozoa</taxon>
        <taxon>Arthropoda</taxon>
        <taxon>Hexapoda</taxon>
        <taxon>Insecta</taxon>
        <taxon>Pterygota</taxon>
        <taxon>Neoptera</taxon>
        <taxon>Paraneoptera</taxon>
        <taxon>Thysanoptera</taxon>
        <taxon>Terebrantia</taxon>
        <taxon>Thripoidea</taxon>
        <taxon>Thripidae</taxon>
        <taxon>Frankliniella</taxon>
    </lineage>
</organism>
<protein>
    <submittedName>
        <fullName evidence="1">Nuclease</fullName>
    </submittedName>
</protein>
<sequence>MTVWILSNKDTMRGTAITFGVSPGVLFSHYAYLIEAIRESAAKYIQWPTPAEREETKRFFQLQSGYPGIVGAIDGTHIEITSPKEEKPAYVNRNAYSSITVQAVVDHKKLVCIF</sequence>
<name>A0AAE1LL04_9NEOP</name>
<accession>A0AAE1LL04</accession>
<evidence type="ECO:0000313" key="1">
    <source>
        <dbReference type="EMBL" id="KAK3923598.1"/>
    </source>
</evidence>
<dbReference type="Proteomes" id="UP001219518">
    <property type="component" value="Unassembled WGS sequence"/>
</dbReference>
<keyword evidence="2" id="KW-1185">Reference proteome</keyword>
<proteinExistence type="predicted"/>
<dbReference type="AlphaFoldDB" id="A0AAE1LL04"/>
<evidence type="ECO:0000313" key="2">
    <source>
        <dbReference type="Proteomes" id="UP001219518"/>
    </source>
</evidence>
<reference evidence="1" key="1">
    <citation type="submission" date="2021-07" db="EMBL/GenBank/DDBJ databases">
        <authorList>
            <person name="Catto M.A."/>
            <person name="Jacobson A."/>
            <person name="Kennedy G."/>
            <person name="Labadie P."/>
            <person name="Hunt B.G."/>
            <person name="Srinivasan R."/>
        </authorList>
    </citation>
    <scope>NUCLEOTIDE SEQUENCE</scope>
    <source>
        <strain evidence="1">PL_HMW_Pooled</strain>
        <tissue evidence="1">Head</tissue>
    </source>
</reference>
<comment type="caution">
    <text evidence="1">The sequence shown here is derived from an EMBL/GenBank/DDBJ whole genome shotgun (WGS) entry which is preliminary data.</text>
</comment>